<dbReference type="KEGG" id="aqu:109581517"/>
<dbReference type="Gene3D" id="1.10.443.10">
    <property type="entry name" value="Intergrase catalytic core"/>
    <property type="match status" value="1"/>
</dbReference>
<evidence type="ECO:0000313" key="7">
    <source>
        <dbReference type="Proteomes" id="UP000007879"/>
    </source>
</evidence>
<keyword evidence="1" id="KW-1017">Isopeptide bond</keyword>
<dbReference type="PANTHER" id="PTHR21446:SF12">
    <property type="entry name" value="POTASSIUM CHANNEL TETRAMERIZATION DOMAIN CONTAINING 1"/>
    <property type="match status" value="1"/>
</dbReference>
<evidence type="ECO:0000313" key="6">
    <source>
        <dbReference type="EnsemblMetazoa" id="XP_019851251.1"/>
    </source>
</evidence>
<evidence type="ECO:0000259" key="5">
    <source>
        <dbReference type="PROSITE" id="PS51898"/>
    </source>
</evidence>
<dbReference type="PANTHER" id="PTHR21446">
    <property type="entry name" value="DUF3504 DOMAIN-CONTAINING PROTEIN"/>
    <property type="match status" value="1"/>
</dbReference>
<keyword evidence="2" id="KW-0597">Phosphoprotein</keyword>
<dbReference type="Pfam" id="PF12012">
    <property type="entry name" value="DUF3504"/>
    <property type="match status" value="1"/>
</dbReference>
<feature type="domain" description="Tyr recombinase" evidence="5">
    <location>
        <begin position="6"/>
        <end position="223"/>
    </location>
</feature>
<evidence type="ECO:0000256" key="2">
    <source>
        <dbReference type="ARBA" id="ARBA00022553"/>
    </source>
</evidence>
<keyword evidence="7" id="KW-1185">Reference proteome</keyword>
<reference evidence="6" key="2">
    <citation type="submission" date="2024-06" db="UniProtKB">
        <authorList>
            <consortium name="EnsemblMetazoa"/>
        </authorList>
    </citation>
    <scope>IDENTIFICATION</scope>
</reference>
<dbReference type="GeneID" id="109581517"/>
<dbReference type="SUPFAM" id="SSF56349">
    <property type="entry name" value="DNA breaking-rejoining enzymes"/>
    <property type="match status" value="1"/>
</dbReference>
<dbReference type="Proteomes" id="UP000007879">
    <property type="component" value="Unassembled WGS sequence"/>
</dbReference>
<dbReference type="InterPro" id="IPR011010">
    <property type="entry name" value="DNA_brk_join_enz"/>
</dbReference>
<evidence type="ECO:0000256" key="3">
    <source>
        <dbReference type="ARBA" id="ARBA00022843"/>
    </source>
</evidence>
<evidence type="ECO:0000256" key="1">
    <source>
        <dbReference type="ARBA" id="ARBA00022499"/>
    </source>
</evidence>
<dbReference type="InterPro" id="IPR013762">
    <property type="entry name" value="Integrase-like_cat_sf"/>
</dbReference>
<accession>A0AAN0J3F4</accession>
<reference evidence="7" key="1">
    <citation type="journal article" date="2010" name="Nature">
        <title>The Amphimedon queenslandica genome and the evolution of animal complexity.</title>
        <authorList>
            <person name="Srivastava M."/>
            <person name="Simakov O."/>
            <person name="Chapman J."/>
            <person name="Fahey B."/>
            <person name="Gauthier M.E."/>
            <person name="Mitros T."/>
            <person name="Richards G.S."/>
            <person name="Conaco C."/>
            <person name="Dacre M."/>
            <person name="Hellsten U."/>
            <person name="Larroux C."/>
            <person name="Putnam N.H."/>
            <person name="Stanke M."/>
            <person name="Adamska M."/>
            <person name="Darling A."/>
            <person name="Degnan S.M."/>
            <person name="Oakley T.H."/>
            <person name="Plachetzki D.C."/>
            <person name="Zhai Y."/>
            <person name="Adamski M."/>
            <person name="Calcino A."/>
            <person name="Cummins S.F."/>
            <person name="Goodstein D.M."/>
            <person name="Harris C."/>
            <person name="Jackson D.J."/>
            <person name="Leys S.P."/>
            <person name="Shu S."/>
            <person name="Woodcroft B.J."/>
            <person name="Vervoort M."/>
            <person name="Kosik K.S."/>
            <person name="Manning G."/>
            <person name="Degnan B.M."/>
            <person name="Rokhsar D.S."/>
        </authorList>
    </citation>
    <scope>NUCLEOTIDE SEQUENCE [LARGE SCALE GENOMIC DNA]</scope>
</reference>
<dbReference type="InterPro" id="IPR002104">
    <property type="entry name" value="Integrase_catalytic"/>
</dbReference>
<keyword evidence="3" id="KW-0832">Ubl conjugation</keyword>
<evidence type="ECO:0000256" key="4">
    <source>
        <dbReference type="ARBA" id="ARBA00023172"/>
    </source>
</evidence>
<proteinExistence type="predicted"/>
<sequence length="273" mass="31171">MGVAVKRAEPIDKREEDLMWSNGVLGDSSPQSLVDTMVYMCGYYFALRSGQEHRDLSFSQLEIIERDGLKVLRYFENTSKNNPGGLKHRKIEPKVVEHSENKNNPERCFVRFYQIYVSHCPPASKRTSDSFYLPPLKKKKDDIWFSGVPIGHNTLGKTVSRLCSMSGIKGFKTNHSLRVTAATRLFHAGVDEQLIMKRTGHRSIDGVRAYKRIADDQNREISDILNNENGPSKKRKIELDTCISEECTEIYSKTPFTLNITNCNNVCIKMTKE</sequence>
<dbReference type="PROSITE" id="PS51898">
    <property type="entry name" value="TYR_RECOMBINASE"/>
    <property type="match status" value="1"/>
</dbReference>
<dbReference type="InterPro" id="IPR052787">
    <property type="entry name" value="MAVS"/>
</dbReference>
<dbReference type="AlphaFoldDB" id="A0AAN0J3F4"/>
<dbReference type="InterPro" id="IPR021893">
    <property type="entry name" value="ZMYM2-like_C"/>
</dbReference>
<dbReference type="GO" id="GO:0015074">
    <property type="term" value="P:DNA integration"/>
    <property type="evidence" value="ECO:0007669"/>
    <property type="project" value="InterPro"/>
</dbReference>
<dbReference type="EnsemblMetazoa" id="XM_019995692.1">
    <property type="protein sequence ID" value="XP_019851251.1"/>
    <property type="gene ID" value="LOC109581517"/>
</dbReference>
<dbReference type="GO" id="GO:0006310">
    <property type="term" value="P:DNA recombination"/>
    <property type="evidence" value="ECO:0007669"/>
    <property type="project" value="UniProtKB-KW"/>
</dbReference>
<dbReference type="RefSeq" id="XP_019851251.1">
    <property type="nucleotide sequence ID" value="XM_019995692.1"/>
</dbReference>
<dbReference type="GO" id="GO:0003677">
    <property type="term" value="F:DNA binding"/>
    <property type="evidence" value="ECO:0007669"/>
    <property type="project" value="InterPro"/>
</dbReference>
<protein>
    <recommendedName>
        <fullName evidence="5">Tyr recombinase domain-containing protein</fullName>
    </recommendedName>
</protein>
<keyword evidence="4" id="KW-0233">DNA recombination</keyword>
<organism evidence="6 7">
    <name type="scientific">Amphimedon queenslandica</name>
    <name type="common">Sponge</name>
    <dbReference type="NCBI Taxonomy" id="400682"/>
    <lineage>
        <taxon>Eukaryota</taxon>
        <taxon>Metazoa</taxon>
        <taxon>Porifera</taxon>
        <taxon>Demospongiae</taxon>
        <taxon>Heteroscleromorpha</taxon>
        <taxon>Haplosclerida</taxon>
        <taxon>Niphatidae</taxon>
        <taxon>Amphimedon</taxon>
    </lineage>
</organism>
<name>A0AAN0J3F4_AMPQE</name>